<comment type="catalytic activity">
    <reaction evidence="8">
        <text>RNA(n) + a ribonucleoside 5'-triphosphate = RNA(n+1) + diphosphate</text>
        <dbReference type="Rhea" id="RHEA:21248"/>
        <dbReference type="Rhea" id="RHEA-COMP:14527"/>
        <dbReference type="Rhea" id="RHEA-COMP:17342"/>
        <dbReference type="ChEBI" id="CHEBI:33019"/>
        <dbReference type="ChEBI" id="CHEBI:61557"/>
        <dbReference type="ChEBI" id="CHEBI:140395"/>
        <dbReference type="EC" id="2.7.7.48"/>
    </reaction>
</comment>
<dbReference type="EC" id="2.7.7.48" evidence="1"/>
<dbReference type="EMBL" id="MN035537">
    <property type="protein sequence ID" value="QDH90442.1"/>
    <property type="molecule type" value="Genomic_RNA"/>
</dbReference>
<evidence type="ECO:0000256" key="7">
    <source>
        <dbReference type="ARBA" id="ARBA00030248"/>
    </source>
</evidence>
<gene>
    <name evidence="11" type="ORF">H2Rhizo33695_000003</name>
</gene>
<keyword evidence="9" id="KW-0460">Magnesium</keyword>
<proteinExistence type="predicted"/>
<evidence type="ECO:0000256" key="5">
    <source>
        <dbReference type="ARBA" id="ARBA00022741"/>
    </source>
</evidence>
<dbReference type="InterPro" id="IPR005093">
    <property type="entry name" value="RNArep_beta"/>
</dbReference>
<feature type="binding site" evidence="9">
    <location>
        <position position="449"/>
    </location>
    <ligand>
        <name>Mg(2+)</name>
        <dbReference type="ChEBI" id="CHEBI:18420"/>
        <label>2</label>
    </ligand>
</feature>
<evidence type="ECO:0000259" key="10">
    <source>
        <dbReference type="PROSITE" id="PS50522"/>
    </source>
</evidence>
<dbReference type="GO" id="GO:0039694">
    <property type="term" value="P:viral RNA genome replication"/>
    <property type="evidence" value="ECO:0007669"/>
    <property type="project" value="InterPro"/>
</dbReference>
<evidence type="ECO:0000313" key="11">
    <source>
        <dbReference type="EMBL" id="QDH90442.1"/>
    </source>
</evidence>
<evidence type="ECO:0000256" key="8">
    <source>
        <dbReference type="ARBA" id="ARBA00048744"/>
    </source>
</evidence>
<evidence type="ECO:0000256" key="9">
    <source>
        <dbReference type="PIRSR" id="PIRSR605093-1"/>
    </source>
</evidence>
<dbReference type="Pfam" id="PF03431">
    <property type="entry name" value="RNA_replicase_B"/>
    <property type="match status" value="1"/>
</dbReference>
<evidence type="ECO:0000256" key="1">
    <source>
        <dbReference type="ARBA" id="ARBA00012494"/>
    </source>
</evidence>
<evidence type="ECO:0000256" key="4">
    <source>
        <dbReference type="ARBA" id="ARBA00022695"/>
    </source>
</evidence>
<protein>
    <recommendedName>
        <fullName evidence="1">RNA-directed RNA polymerase</fullName>
        <ecNumber evidence="1">2.7.7.48</ecNumber>
    </recommendedName>
    <alternativeName>
        <fullName evidence="7">RNA replicase beta chain</fullName>
    </alternativeName>
</protein>
<dbReference type="InterPro" id="IPR007096">
    <property type="entry name" value="RNA-dir_Rpol_cat_phage"/>
</dbReference>
<comment type="cofactor">
    <cofactor evidence="9">
        <name>Mg(2+)</name>
        <dbReference type="ChEBI" id="CHEBI:18420"/>
    </cofactor>
    <text evidence="9">Binds 2 Mg(2+) per subunit.</text>
</comment>
<feature type="domain" description="RdRp catalytic" evidence="10">
    <location>
        <begin position="336"/>
        <end position="480"/>
    </location>
</feature>
<keyword evidence="2 11" id="KW-0696">RNA-directed RNA polymerase</keyword>
<sequence>MTKGLDFDFLGLYQAILADCEVYLPNRHVQWERDLNRLVSLYKHRGPSIFTIDLPALGKSLDLSLANRSLNLEGLNHSGSRHPNSKIPRLFWGLWSLLFDDAGCLKDDVDPNVVLFLRTLLYAGKNFKSDCSPRYLYEAIGEFYAIESQMAPPSQIWDGDGSDLEPSGLGHLCDLSPWVLDPDVQPLLQGGDINDLLRTVQRTADMVSAQFGWFDPAETFFRHGPGAVSDLTGGSYKYDFPTWSDRLESVFPWSEYGTTGLGLGFGSDTTITPRADEGASALKAVPKSMKGPRLIAAEPTSHQWIQQGIAWWLSSNLERTLLRDSIDFRSQRKSRELALAGSLTGRYATIDLKSASDRISCHLVQRIFRRNLTLLRPMIVSRTRYMTNDEDKSRERLIKLRKFSTQGSALTFPIQSIIFATVAIGVGKFLNPTRDYKWLGRQVQVFGDDIIVPNHWEPSVRVTLELLGLRVNVTKTFSKGNFRESCGMDAWEGHDVTPPHILSGYRESDPGTLGSLIAVSNNFYLKGFWRAADWIVSSVPPAIRNKIAVVGPTSGVFGLVSRCGGHLASSLKKRWNGDLHREEVRLLCISAKSKTVKQNKASALLQYFTAAPDPYYMYESGVAVAGVPITRHTWVPTQELGLYQIP</sequence>
<name>A0A514DA04_9VIRU</name>
<organism evidence="11">
    <name type="scientific">Leviviridae sp</name>
    <dbReference type="NCBI Taxonomy" id="2027243"/>
    <lineage>
        <taxon>Viruses</taxon>
        <taxon>Riboviria</taxon>
        <taxon>Orthornavirae</taxon>
        <taxon>Lenarviricota</taxon>
        <taxon>Leviviricetes</taxon>
        <taxon>Norzivirales</taxon>
        <taxon>Fiersviridae</taxon>
    </lineage>
</organism>
<keyword evidence="6" id="KW-0693">Viral RNA replication</keyword>
<dbReference type="GO" id="GO:0046872">
    <property type="term" value="F:metal ion binding"/>
    <property type="evidence" value="ECO:0007669"/>
    <property type="project" value="UniProtKB-KW"/>
</dbReference>
<keyword evidence="3" id="KW-0808">Transferase</keyword>
<keyword evidence="5" id="KW-0547">Nucleotide-binding</keyword>
<keyword evidence="9" id="KW-0479">Metal-binding</keyword>
<evidence type="ECO:0000256" key="2">
    <source>
        <dbReference type="ARBA" id="ARBA00022484"/>
    </source>
</evidence>
<feature type="binding site" evidence="9">
    <location>
        <position position="351"/>
    </location>
    <ligand>
        <name>Mg(2+)</name>
        <dbReference type="ChEBI" id="CHEBI:18420"/>
        <label>2</label>
    </ligand>
</feature>
<dbReference type="GO" id="GO:0003968">
    <property type="term" value="F:RNA-directed RNA polymerase activity"/>
    <property type="evidence" value="ECO:0007669"/>
    <property type="project" value="UniProtKB-KW"/>
</dbReference>
<keyword evidence="4" id="KW-0548">Nucleotidyltransferase</keyword>
<feature type="binding site" evidence="9">
    <location>
        <position position="448"/>
    </location>
    <ligand>
        <name>Mg(2+)</name>
        <dbReference type="ChEBI" id="CHEBI:18420"/>
        <label>2</label>
    </ligand>
</feature>
<evidence type="ECO:0000256" key="6">
    <source>
        <dbReference type="ARBA" id="ARBA00022953"/>
    </source>
</evidence>
<evidence type="ECO:0000256" key="3">
    <source>
        <dbReference type="ARBA" id="ARBA00022679"/>
    </source>
</evidence>
<dbReference type="PROSITE" id="PS50522">
    <property type="entry name" value="RDRP_PHAGE"/>
    <property type="match status" value="1"/>
</dbReference>
<reference evidence="11" key="1">
    <citation type="submission" date="2019-05" db="EMBL/GenBank/DDBJ databases">
        <title>Metatranscriptomic reconstruction reveals RNA viruses with the potential to shape carbon cycling in soil.</title>
        <authorList>
            <person name="Starr E.P."/>
            <person name="Nuccio E."/>
            <person name="Pett-Ridge J."/>
            <person name="Banfield J.F."/>
            <person name="Firestone M.K."/>
        </authorList>
    </citation>
    <scope>NUCLEOTIDE SEQUENCE</scope>
    <source>
        <strain evidence="11">H2_Rhizo_33_scaffold_695</strain>
    </source>
</reference>
<accession>A0A514DA04</accession>
<dbReference type="GO" id="GO:0000166">
    <property type="term" value="F:nucleotide binding"/>
    <property type="evidence" value="ECO:0007669"/>
    <property type="project" value="UniProtKB-KW"/>
</dbReference>